<gene>
    <name evidence="1" type="ORF">PIB30_042806</name>
</gene>
<comment type="caution">
    <text evidence="1">The sequence shown here is derived from an EMBL/GenBank/DDBJ whole genome shotgun (WGS) entry which is preliminary data.</text>
</comment>
<protein>
    <submittedName>
        <fullName evidence="1">Uncharacterized protein</fullName>
    </submittedName>
</protein>
<keyword evidence="2" id="KW-1185">Reference proteome</keyword>
<dbReference type="Proteomes" id="UP001341840">
    <property type="component" value="Unassembled WGS sequence"/>
</dbReference>
<organism evidence="1 2">
    <name type="scientific">Stylosanthes scabra</name>
    <dbReference type="NCBI Taxonomy" id="79078"/>
    <lineage>
        <taxon>Eukaryota</taxon>
        <taxon>Viridiplantae</taxon>
        <taxon>Streptophyta</taxon>
        <taxon>Embryophyta</taxon>
        <taxon>Tracheophyta</taxon>
        <taxon>Spermatophyta</taxon>
        <taxon>Magnoliopsida</taxon>
        <taxon>eudicotyledons</taxon>
        <taxon>Gunneridae</taxon>
        <taxon>Pentapetalae</taxon>
        <taxon>rosids</taxon>
        <taxon>fabids</taxon>
        <taxon>Fabales</taxon>
        <taxon>Fabaceae</taxon>
        <taxon>Papilionoideae</taxon>
        <taxon>50 kb inversion clade</taxon>
        <taxon>dalbergioids sensu lato</taxon>
        <taxon>Dalbergieae</taxon>
        <taxon>Pterocarpus clade</taxon>
        <taxon>Stylosanthes</taxon>
    </lineage>
</organism>
<reference evidence="1 2" key="1">
    <citation type="journal article" date="2023" name="Plants (Basel)">
        <title>Bridging the Gap: Combining Genomics and Transcriptomics Approaches to Understand Stylosanthes scabra, an Orphan Legume from the Brazilian Caatinga.</title>
        <authorList>
            <person name="Ferreira-Neto J.R.C."/>
            <person name="da Silva M.D."/>
            <person name="Binneck E."/>
            <person name="de Melo N.F."/>
            <person name="da Silva R.H."/>
            <person name="de Melo A.L.T.M."/>
            <person name="Pandolfi V."/>
            <person name="Bustamante F.O."/>
            <person name="Brasileiro-Vidal A.C."/>
            <person name="Benko-Iseppon A.M."/>
        </authorList>
    </citation>
    <scope>NUCLEOTIDE SEQUENCE [LARGE SCALE GENOMIC DNA]</scope>
    <source>
        <tissue evidence="1">Leaves</tissue>
    </source>
</reference>
<evidence type="ECO:0000313" key="1">
    <source>
        <dbReference type="EMBL" id="MED6135073.1"/>
    </source>
</evidence>
<accession>A0ABU6SGM7</accession>
<dbReference type="EMBL" id="JASCZI010060661">
    <property type="protein sequence ID" value="MED6135073.1"/>
    <property type="molecule type" value="Genomic_DNA"/>
</dbReference>
<proteinExistence type="predicted"/>
<sequence>MYILAQKLKLCRYRLVQWQQSSNSNAKKEIDDILRQLEELREVGESGGIQIDGLERKLELAYSNESGIEERNHVSNGLRKVAEDYFRGIFSSSDTIDPTIAFEDFSPRVTSAMNRKLLRPVTIKESLVAEDVFKVVRSIFVGGRILRAFNHTHICLIPKISDAKDMSQEVVITISYSVAVEANLLVFFDQIESGQQVNLNKSFIFFSSNIPIVSRVSIVEKLNIRHIRAQDKYLGLPSTVNRSKKATFAAIKEKVTQRAQG</sequence>
<evidence type="ECO:0000313" key="2">
    <source>
        <dbReference type="Proteomes" id="UP001341840"/>
    </source>
</evidence>
<name>A0ABU6SGM7_9FABA</name>